<dbReference type="InterPro" id="IPR036388">
    <property type="entry name" value="WH-like_DNA-bd_sf"/>
</dbReference>
<dbReference type="EMBL" id="ARYI01000012">
    <property type="protein sequence ID" value="KCZ90540.1"/>
    <property type="molecule type" value="Genomic_DNA"/>
</dbReference>
<keyword evidence="3" id="KW-0804">Transcription</keyword>
<protein>
    <submittedName>
        <fullName evidence="6">SIS domain-containing protein</fullName>
    </submittedName>
</protein>
<keyword evidence="2" id="KW-0238">DNA-binding</keyword>
<dbReference type="GO" id="GO:0003700">
    <property type="term" value="F:DNA-binding transcription factor activity"/>
    <property type="evidence" value="ECO:0007669"/>
    <property type="project" value="InterPro"/>
</dbReference>
<dbReference type="InterPro" id="IPR035472">
    <property type="entry name" value="RpiR-like_SIS"/>
</dbReference>
<organism evidence="6 7">
    <name type="scientific">Hyphomonas hirschiana VP5</name>
    <dbReference type="NCBI Taxonomy" id="1280951"/>
    <lineage>
        <taxon>Bacteria</taxon>
        <taxon>Pseudomonadati</taxon>
        <taxon>Pseudomonadota</taxon>
        <taxon>Alphaproteobacteria</taxon>
        <taxon>Hyphomonadales</taxon>
        <taxon>Hyphomonadaceae</taxon>
        <taxon>Hyphomonas</taxon>
    </lineage>
</organism>
<dbReference type="PANTHER" id="PTHR30514:SF20">
    <property type="entry name" value="TRANSCRIPTIONAL REGULATOR"/>
    <property type="match status" value="1"/>
</dbReference>
<dbReference type="AlphaFoldDB" id="A0A059FIS9"/>
<dbReference type="PANTHER" id="PTHR30514">
    <property type="entry name" value="GLUCOKINASE"/>
    <property type="match status" value="1"/>
</dbReference>
<feature type="domain" description="HTH rpiR-type" evidence="4">
    <location>
        <begin position="1"/>
        <end position="57"/>
    </location>
</feature>
<dbReference type="PROSITE" id="PS51071">
    <property type="entry name" value="HTH_RPIR"/>
    <property type="match status" value="1"/>
</dbReference>
<name>A0A059FIS9_9PROT</name>
<dbReference type="PROSITE" id="PS51464">
    <property type="entry name" value="SIS"/>
    <property type="match status" value="1"/>
</dbReference>
<feature type="domain" description="SIS" evidence="5">
    <location>
        <begin position="112"/>
        <end position="250"/>
    </location>
</feature>
<dbReference type="Pfam" id="PF01380">
    <property type="entry name" value="SIS"/>
    <property type="match status" value="1"/>
</dbReference>
<evidence type="ECO:0000256" key="2">
    <source>
        <dbReference type="ARBA" id="ARBA00023125"/>
    </source>
</evidence>
<dbReference type="GO" id="GO:0097367">
    <property type="term" value="F:carbohydrate derivative binding"/>
    <property type="evidence" value="ECO:0007669"/>
    <property type="project" value="InterPro"/>
</dbReference>
<dbReference type="Gene3D" id="3.40.50.10490">
    <property type="entry name" value="Glucose-6-phosphate isomerase like protein, domain 1"/>
    <property type="match status" value="1"/>
</dbReference>
<dbReference type="PATRIC" id="fig|1280951.3.peg.2702"/>
<dbReference type="InterPro" id="IPR001347">
    <property type="entry name" value="SIS_dom"/>
</dbReference>
<evidence type="ECO:0000313" key="6">
    <source>
        <dbReference type="EMBL" id="KCZ90540.1"/>
    </source>
</evidence>
<accession>A0A059FIS9</accession>
<dbReference type="InterPro" id="IPR047640">
    <property type="entry name" value="RpiR-like"/>
</dbReference>
<evidence type="ECO:0000259" key="5">
    <source>
        <dbReference type="PROSITE" id="PS51464"/>
    </source>
</evidence>
<dbReference type="CDD" id="cd05013">
    <property type="entry name" value="SIS_RpiR"/>
    <property type="match status" value="1"/>
</dbReference>
<dbReference type="InterPro" id="IPR009057">
    <property type="entry name" value="Homeodomain-like_sf"/>
</dbReference>
<dbReference type="SUPFAM" id="SSF46689">
    <property type="entry name" value="Homeodomain-like"/>
    <property type="match status" value="1"/>
</dbReference>
<gene>
    <name evidence="6" type="ORF">HHI_13415</name>
</gene>
<evidence type="ECO:0000256" key="3">
    <source>
        <dbReference type="ARBA" id="ARBA00023163"/>
    </source>
</evidence>
<dbReference type="GO" id="GO:0003677">
    <property type="term" value="F:DNA binding"/>
    <property type="evidence" value="ECO:0007669"/>
    <property type="project" value="UniProtKB-KW"/>
</dbReference>
<proteinExistence type="predicted"/>
<keyword evidence="7" id="KW-1185">Reference proteome</keyword>
<comment type="caution">
    <text evidence="6">The sequence shown here is derived from an EMBL/GenBank/DDBJ whole genome shotgun (WGS) entry which is preliminary data.</text>
</comment>
<evidence type="ECO:0000259" key="4">
    <source>
        <dbReference type="PROSITE" id="PS51071"/>
    </source>
</evidence>
<evidence type="ECO:0000313" key="7">
    <source>
        <dbReference type="Proteomes" id="UP000025061"/>
    </source>
</evidence>
<reference evidence="6 7" key="1">
    <citation type="submission" date="2013-04" db="EMBL/GenBank/DDBJ databases">
        <title>Hyphomonas hirschiana VP5 Genome Sequencing.</title>
        <authorList>
            <person name="Lai Q."/>
            <person name="Shao Z."/>
        </authorList>
    </citation>
    <scope>NUCLEOTIDE SEQUENCE [LARGE SCALE GENOMIC DNA]</scope>
    <source>
        <strain evidence="6 7">VP5</strain>
    </source>
</reference>
<dbReference type="Gene3D" id="1.10.10.10">
    <property type="entry name" value="Winged helix-like DNA-binding domain superfamily/Winged helix DNA-binding domain"/>
    <property type="match status" value="1"/>
</dbReference>
<dbReference type="Pfam" id="PF01418">
    <property type="entry name" value="HTH_6"/>
    <property type="match status" value="1"/>
</dbReference>
<dbReference type="Proteomes" id="UP000025061">
    <property type="component" value="Unassembled WGS sequence"/>
</dbReference>
<sequence>MAQYILDHPNEIGLETVTVVAERMGVQPSTVVRLAKVLGFDGASQLQKLFKDEVVNSAGALGYKERIRRYKAPASNAKSNHVSSVLDEALECGILGLEDLRHSMNASEIATAVKLIQTASTIYVAGFQRSFPVAAYLSYALQRLRKNTIFIDGTGGLYEHQISFANKDDLLIAIGFNPYSDQIVATLDQAKRNKLKIVGISDSHVSPVVSGAHAPFIVHDPVVRGFRTLTSSMTLAQAIVLAYAFSDTKA</sequence>
<dbReference type="InterPro" id="IPR046348">
    <property type="entry name" value="SIS_dom_sf"/>
</dbReference>
<dbReference type="GO" id="GO:1901135">
    <property type="term" value="P:carbohydrate derivative metabolic process"/>
    <property type="evidence" value="ECO:0007669"/>
    <property type="project" value="InterPro"/>
</dbReference>
<keyword evidence="1" id="KW-0805">Transcription regulation</keyword>
<dbReference type="InterPro" id="IPR000281">
    <property type="entry name" value="HTH_RpiR"/>
</dbReference>
<dbReference type="SUPFAM" id="SSF53697">
    <property type="entry name" value="SIS domain"/>
    <property type="match status" value="1"/>
</dbReference>
<evidence type="ECO:0000256" key="1">
    <source>
        <dbReference type="ARBA" id="ARBA00023015"/>
    </source>
</evidence>